<gene>
    <name evidence="2" type="ORF">S12H4_51748</name>
</gene>
<organism evidence="2">
    <name type="scientific">marine sediment metagenome</name>
    <dbReference type="NCBI Taxonomy" id="412755"/>
    <lineage>
        <taxon>unclassified sequences</taxon>
        <taxon>metagenomes</taxon>
        <taxon>ecological metagenomes</taxon>
    </lineage>
</organism>
<feature type="transmembrane region" description="Helical" evidence="1">
    <location>
        <begin position="30"/>
        <end position="47"/>
    </location>
</feature>
<dbReference type="AlphaFoldDB" id="X1TCZ6"/>
<evidence type="ECO:0000313" key="2">
    <source>
        <dbReference type="EMBL" id="GAJ03193.1"/>
    </source>
</evidence>
<feature type="non-terminal residue" evidence="2">
    <location>
        <position position="1"/>
    </location>
</feature>
<feature type="transmembrane region" description="Helical" evidence="1">
    <location>
        <begin position="152"/>
        <end position="171"/>
    </location>
</feature>
<proteinExistence type="predicted"/>
<keyword evidence="1" id="KW-0472">Membrane</keyword>
<sequence length="181" mass="21065">AEWLTVIALVGGAVISIKRFFQLRKQKKKLFLIFLLITALVLLFGAGEELSWGQRLFNIQSSDFFKEHNTQKEINIHNLVFGGLRLNKLIFSLLLTVCICLFLFVLPILYRKSEKIKHFVELFAVPVPRNYQVVSYILMFILIGIINDPRKWELLEMGGVLLFLAIIYNPLNRENFIKLRP</sequence>
<feature type="transmembrane region" description="Helical" evidence="1">
    <location>
        <begin position="89"/>
        <end position="110"/>
    </location>
</feature>
<keyword evidence="1" id="KW-1133">Transmembrane helix</keyword>
<feature type="transmembrane region" description="Helical" evidence="1">
    <location>
        <begin position="6"/>
        <end position="23"/>
    </location>
</feature>
<feature type="transmembrane region" description="Helical" evidence="1">
    <location>
        <begin position="130"/>
        <end position="146"/>
    </location>
</feature>
<keyword evidence="1" id="KW-0812">Transmembrane</keyword>
<dbReference type="EMBL" id="BARW01032740">
    <property type="protein sequence ID" value="GAJ03193.1"/>
    <property type="molecule type" value="Genomic_DNA"/>
</dbReference>
<name>X1TCZ6_9ZZZZ</name>
<reference evidence="2" key="1">
    <citation type="journal article" date="2014" name="Front. Microbiol.">
        <title>High frequency of phylogenetically diverse reductive dehalogenase-homologous genes in deep subseafloor sedimentary metagenomes.</title>
        <authorList>
            <person name="Kawai M."/>
            <person name="Futagami T."/>
            <person name="Toyoda A."/>
            <person name="Takaki Y."/>
            <person name="Nishi S."/>
            <person name="Hori S."/>
            <person name="Arai W."/>
            <person name="Tsubouchi T."/>
            <person name="Morono Y."/>
            <person name="Uchiyama I."/>
            <person name="Ito T."/>
            <person name="Fujiyama A."/>
            <person name="Inagaki F."/>
            <person name="Takami H."/>
        </authorList>
    </citation>
    <scope>NUCLEOTIDE SEQUENCE</scope>
    <source>
        <strain evidence="2">Expedition CK06-06</strain>
    </source>
</reference>
<comment type="caution">
    <text evidence="2">The sequence shown here is derived from an EMBL/GenBank/DDBJ whole genome shotgun (WGS) entry which is preliminary data.</text>
</comment>
<protein>
    <submittedName>
        <fullName evidence="2">Uncharacterized protein</fullName>
    </submittedName>
</protein>
<evidence type="ECO:0000256" key="1">
    <source>
        <dbReference type="SAM" id="Phobius"/>
    </source>
</evidence>
<accession>X1TCZ6</accession>